<dbReference type="RefSeq" id="WP_075711984.1">
    <property type="nucleotide sequence ID" value="NZ_MJIE01000001.1"/>
</dbReference>
<dbReference type="Pfam" id="PF14195">
    <property type="entry name" value="DUF4316"/>
    <property type="match status" value="1"/>
</dbReference>
<evidence type="ECO:0000256" key="1">
    <source>
        <dbReference type="SAM" id="MobiDB-lite"/>
    </source>
</evidence>
<feature type="region of interest" description="Disordered" evidence="1">
    <location>
        <begin position="214"/>
        <end position="243"/>
    </location>
</feature>
<sequence>MPYSAYDNDRLDAAHTMKIDRTVYFETDAGDIAPLAALPPEQLQQRREESAAAEQTIYEELRKQAARWEQQAGNTALLDRALTYVRTPAAEHTSNEWKQTDYDWHTRSNMVYQMNYHIYENTRYDREQQKSVPYSWSLTWGVRTNGPDKGQNVRIAGQDRKTFADKAAMEKYLAGRIKAYDHLFTELSPVIPKGYVQPFKVNGLLLPGYTVEGEEAEKAPEAEKQPEPEAAAPVQTETVAEPPATKPVVSLVISAKDPAGRMKEITDRLEDGIREIFDSEKYAEYLRAMSRFHNYSFNNTILIAMQGGTLVKGYSQWEKEFERHVKPGEKGIKIIAPAPFKVKQEVKKLDPKTRQPVIGADGKPVMEEKEVTIPAYKVVTVFDVSQTEGKELPTIGADTLTGDVEHFKDVLAALEKVSPVPIAFEDIKGDAHGFYSLQGKRIAIQEGMSQIQTLKTAIHEIAHAKLHDIDLNAPKEEREDLPDQRTREVQAESVAYTVCQHYGLDTSDYSFGYVAGWSSGREMEELKSSLETIRSTAAEIINGIDARIAGLQKEQEQDQEAVYLLDSGEYLHVQTSEEGYDYTLYDKDYRSLDGGQLDAPSLSLTEARDEILTLLDRGSAKTQVADLSDFEEAKEAAEDGAFTIYQLKREDATREYRFEPYDRLHAAGLAVDPAHYEPVYSGPMTPGMTLDAIYTRFNIDHPKDFKGHSLSVSDVVVMQQGGQSTAHYVDSFGYRQVPEFLQPENYLKNAEMSTEQNYNMIDGRMNNTPTVSELEAKAKAGEVISLAELATAIHAEKGQGRGQEEKPSIRAQLKQYKDQTADRKKAAKTRSHELEV</sequence>
<evidence type="ECO:0000259" key="2">
    <source>
        <dbReference type="Pfam" id="PF06114"/>
    </source>
</evidence>
<feature type="domain" description="DUF4316" evidence="5">
    <location>
        <begin position="743"/>
        <end position="790"/>
    </location>
</feature>
<dbReference type="Proteomes" id="UP000187404">
    <property type="component" value="Unassembled WGS sequence"/>
</dbReference>
<feature type="compositionally biased region" description="Basic and acidic residues" evidence="1">
    <location>
        <begin position="795"/>
        <end position="808"/>
    </location>
</feature>
<reference evidence="8 9" key="1">
    <citation type="journal article" date="2016" name="Appl. Environ. Microbiol.">
        <title>Function and Phylogeny of Bacterial Butyryl Coenzyme A:Acetate Transferases and Their Diversity in the Proximal Colon of Swine.</title>
        <authorList>
            <person name="Trachsel J."/>
            <person name="Bayles D.O."/>
            <person name="Looft T."/>
            <person name="Levine U.Y."/>
            <person name="Allen H.K."/>
        </authorList>
    </citation>
    <scope>NUCLEOTIDE SEQUENCE [LARGE SCALE GENOMIC DNA]</scope>
    <source>
        <strain evidence="8 9">68-3-10</strain>
    </source>
</reference>
<name>A0A1Q9JFF9_9FIRM</name>
<evidence type="ECO:0000313" key="9">
    <source>
        <dbReference type="Proteomes" id="UP000187404"/>
    </source>
</evidence>
<dbReference type="GO" id="GO:0003697">
    <property type="term" value="F:single-stranded DNA binding"/>
    <property type="evidence" value="ECO:0007669"/>
    <property type="project" value="InterPro"/>
</dbReference>
<dbReference type="InterPro" id="IPR025923">
    <property type="entry name" value="YodL-like_dom"/>
</dbReference>
<evidence type="ECO:0000259" key="7">
    <source>
        <dbReference type="Pfam" id="PF18852"/>
    </source>
</evidence>
<dbReference type="InterPro" id="IPR040568">
    <property type="entry name" value="LPD16"/>
</dbReference>
<dbReference type="STRING" id="1261640.BHK98_02055"/>
<organism evidence="8 9">
    <name type="scientific">Hornefia porci</name>
    <dbReference type="NCBI Taxonomy" id="2652292"/>
    <lineage>
        <taxon>Bacteria</taxon>
        <taxon>Bacillati</taxon>
        <taxon>Bacillota</taxon>
        <taxon>Clostridia</taxon>
        <taxon>Peptostreptococcales</taxon>
        <taxon>Anaerovoracaceae</taxon>
        <taxon>Hornefia</taxon>
    </lineage>
</organism>
<feature type="domain" description="N-terminal" evidence="3">
    <location>
        <begin position="262"/>
        <end position="382"/>
    </location>
</feature>
<feature type="compositionally biased region" description="Basic and acidic residues" evidence="1">
    <location>
        <begin position="216"/>
        <end position="227"/>
    </location>
</feature>
<evidence type="ECO:0000313" key="8">
    <source>
        <dbReference type="EMBL" id="OLR54966.1"/>
    </source>
</evidence>
<dbReference type="Pfam" id="PF18852">
    <property type="entry name" value="LPD34"/>
    <property type="match status" value="1"/>
</dbReference>
<dbReference type="EMBL" id="MJIE01000001">
    <property type="protein sequence ID" value="OLR54966.1"/>
    <property type="molecule type" value="Genomic_DNA"/>
</dbReference>
<feature type="region of interest" description="Disordered" evidence="1">
    <location>
        <begin position="795"/>
        <end position="836"/>
    </location>
</feature>
<dbReference type="OrthoDB" id="9803716at2"/>
<proteinExistence type="predicted"/>
<dbReference type="Pfam" id="PF14191">
    <property type="entry name" value="YodL"/>
    <property type="match status" value="1"/>
</dbReference>
<evidence type="ECO:0000259" key="5">
    <source>
        <dbReference type="Pfam" id="PF14195"/>
    </source>
</evidence>
<dbReference type="InterPro" id="IPR010359">
    <property type="entry name" value="IrrE_HExxH"/>
</dbReference>
<evidence type="ECO:0008006" key="10">
    <source>
        <dbReference type="Google" id="ProtNLM"/>
    </source>
</evidence>
<dbReference type="Pfam" id="PF18830">
    <property type="entry name" value="LPD16"/>
    <property type="match status" value="1"/>
</dbReference>
<comment type="caution">
    <text evidence="8">The sequence shown here is derived from an EMBL/GenBank/DDBJ whole genome shotgun (WGS) entry which is preliminary data.</text>
</comment>
<dbReference type="InterPro" id="IPR013610">
    <property type="entry name" value="ArdC_N"/>
</dbReference>
<feature type="compositionally biased region" description="Low complexity" evidence="1">
    <location>
        <begin position="228"/>
        <end position="237"/>
    </location>
</feature>
<feature type="domain" description="YodL-like" evidence="4">
    <location>
        <begin position="642"/>
        <end position="740"/>
    </location>
</feature>
<gene>
    <name evidence="8" type="ORF">BHK98_02055</name>
</gene>
<accession>A0A1Q9JFF9</accession>
<evidence type="ECO:0000259" key="4">
    <source>
        <dbReference type="Pfam" id="PF14191"/>
    </source>
</evidence>
<keyword evidence="9" id="KW-1185">Reference proteome</keyword>
<feature type="domain" description="Large polyvalent protein associated" evidence="7">
    <location>
        <begin position="1"/>
        <end position="213"/>
    </location>
</feature>
<dbReference type="Gene3D" id="1.10.10.2910">
    <property type="match status" value="1"/>
</dbReference>
<evidence type="ECO:0000259" key="3">
    <source>
        <dbReference type="Pfam" id="PF08401"/>
    </source>
</evidence>
<dbReference type="InterPro" id="IPR040672">
    <property type="entry name" value="LPD34"/>
</dbReference>
<dbReference type="Pfam" id="PF06114">
    <property type="entry name" value="Peptidase_M78"/>
    <property type="match status" value="1"/>
</dbReference>
<dbReference type="InterPro" id="IPR025465">
    <property type="entry name" value="DUF4316"/>
</dbReference>
<protein>
    <recommendedName>
        <fullName evidence="10">DUF4316 domain-containing protein</fullName>
    </recommendedName>
</protein>
<dbReference type="Pfam" id="PF08401">
    <property type="entry name" value="ArdcN"/>
    <property type="match status" value="1"/>
</dbReference>
<feature type="domain" description="IrrE N-terminal-like" evidence="2">
    <location>
        <begin position="424"/>
        <end position="498"/>
    </location>
</feature>
<feature type="domain" description="Large polyvalent protein-associated" evidence="6">
    <location>
        <begin position="556"/>
        <end position="637"/>
    </location>
</feature>
<feature type="compositionally biased region" description="Basic and acidic residues" evidence="1">
    <location>
        <begin position="815"/>
        <end position="836"/>
    </location>
</feature>
<evidence type="ECO:0000259" key="6">
    <source>
        <dbReference type="Pfam" id="PF18830"/>
    </source>
</evidence>
<dbReference type="AlphaFoldDB" id="A0A1Q9JFF9"/>